<name>A0A9W8NZS4_9AGAR</name>
<feature type="compositionally biased region" description="Polar residues" evidence="1">
    <location>
        <begin position="300"/>
        <end position="311"/>
    </location>
</feature>
<evidence type="ECO:0000313" key="5">
    <source>
        <dbReference type="Proteomes" id="UP001142393"/>
    </source>
</evidence>
<dbReference type="PRINTS" id="PR01217">
    <property type="entry name" value="PRICHEXTENSN"/>
</dbReference>
<proteinExistence type="predicted"/>
<reference evidence="4" key="2">
    <citation type="submission" date="2022-08" db="EMBL/GenBank/DDBJ databases">
        <authorList>
            <consortium name="DOE Joint Genome Institute"/>
            <person name="Min B."/>
            <person name="Riley R."/>
            <person name="Sierra-Patev S."/>
            <person name="Naranjo-Ortiz M."/>
            <person name="Looney B."/>
            <person name="Konkel Z."/>
            <person name="Slot J.C."/>
            <person name="Sakamoto Y."/>
            <person name="Steenwyk J.L."/>
            <person name="Rokas A."/>
            <person name="Carro J."/>
            <person name="Camarero S."/>
            <person name="Ferreira P."/>
            <person name="Molpeceres G."/>
            <person name="Ruiz-Duenas F.J."/>
            <person name="Serrano A."/>
            <person name="Henrissat B."/>
            <person name="Drula E."/>
            <person name="Hughes K.W."/>
            <person name="Mata J.L."/>
            <person name="Ishikawa N.K."/>
            <person name="Vargas-Isla R."/>
            <person name="Ushijima S."/>
            <person name="Smith C.A."/>
            <person name="Ahrendt S."/>
            <person name="Andreopoulos W."/>
            <person name="He G."/>
            <person name="Labutti K."/>
            <person name="Lipzen A."/>
            <person name="Ng V."/>
            <person name="Sandor L."/>
            <person name="Barry K."/>
            <person name="Martinez A.T."/>
            <person name="Xiao Y."/>
            <person name="Gibbons J.G."/>
            <person name="Terashima K."/>
            <person name="Hibbett D.S."/>
            <person name="Grigoriev I.V."/>
        </authorList>
    </citation>
    <scope>NUCLEOTIDE SEQUENCE</scope>
    <source>
        <strain evidence="4">TFB7829</strain>
    </source>
</reference>
<dbReference type="InterPro" id="IPR001005">
    <property type="entry name" value="SANT/Myb"/>
</dbReference>
<protein>
    <recommendedName>
        <fullName evidence="2">Myb-like domain-containing protein</fullName>
    </recommendedName>
</protein>
<keyword evidence="5" id="KW-1185">Reference proteome</keyword>
<feature type="region of interest" description="Disordered" evidence="1">
    <location>
        <begin position="282"/>
        <end position="312"/>
    </location>
</feature>
<feature type="compositionally biased region" description="Polar residues" evidence="1">
    <location>
        <begin position="451"/>
        <end position="462"/>
    </location>
</feature>
<dbReference type="Gene3D" id="1.10.10.60">
    <property type="entry name" value="Homeodomain-like"/>
    <property type="match status" value="1"/>
</dbReference>
<dbReference type="SMART" id="SM00717">
    <property type="entry name" value="SANT"/>
    <property type="match status" value="1"/>
</dbReference>
<evidence type="ECO:0000256" key="1">
    <source>
        <dbReference type="SAM" id="MobiDB-lite"/>
    </source>
</evidence>
<feature type="compositionally biased region" description="Low complexity" evidence="1">
    <location>
        <begin position="382"/>
        <end position="426"/>
    </location>
</feature>
<evidence type="ECO:0000313" key="3">
    <source>
        <dbReference type="EMBL" id="KAJ3744155.1"/>
    </source>
</evidence>
<feature type="region of interest" description="Disordered" evidence="1">
    <location>
        <begin position="363"/>
        <end position="510"/>
    </location>
</feature>
<accession>A0A9W8NZS4</accession>
<dbReference type="Proteomes" id="UP001142393">
    <property type="component" value="Unassembled WGS sequence"/>
</dbReference>
<feature type="compositionally biased region" description="Polar residues" evidence="1">
    <location>
        <begin position="18"/>
        <end position="38"/>
    </location>
</feature>
<evidence type="ECO:0000259" key="2">
    <source>
        <dbReference type="SMART" id="SM00717"/>
    </source>
</evidence>
<reference evidence="3" key="1">
    <citation type="submission" date="2022-08" db="EMBL/GenBank/DDBJ databases">
        <authorList>
            <consortium name="DOE Joint Genome Institute"/>
            <person name="Min B."/>
            <person name="Sierra-Patev S."/>
            <person name="Naranjo-Ortiz M."/>
            <person name="Looney B."/>
            <person name="Konkel Z."/>
            <person name="Slot J.C."/>
            <person name="Sakamoto Y."/>
            <person name="Steenwyk J.L."/>
            <person name="Rokas A."/>
            <person name="Carro J."/>
            <person name="Camarero S."/>
            <person name="Ferreira P."/>
            <person name="Molpeceres G."/>
            <person name="Ruiz-duenas F.J."/>
            <person name="Serrano A."/>
            <person name="Henrissat B."/>
            <person name="Drula E."/>
            <person name="Hughes K.W."/>
            <person name="Mata J.L."/>
            <person name="Ishikawa N.K."/>
            <person name="Vargas-Isla R."/>
            <person name="Ushijima S."/>
            <person name="Smith C.A."/>
            <person name="Ahrendt S."/>
            <person name="Andreopoulos W."/>
            <person name="He G."/>
            <person name="LaButti K."/>
            <person name="Lipzen A."/>
            <person name="Ng V."/>
            <person name="Riley R."/>
            <person name="Sandor L."/>
            <person name="Barry K."/>
            <person name="Martinez A.T."/>
            <person name="Xiao Y."/>
            <person name="Gibbons J.G."/>
            <person name="Terashima K."/>
            <person name="Hibbett D.S."/>
            <person name="Grigoriev I.V."/>
        </authorList>
    </citation>
    <scope>NUCLEOTIDE SEQUENCE</scope>
    <source>
        <strain evidence="3">TFB7810</strain>
    </source>
</reference>
<accession>A0AA38UXG4</accession>
<feature type="compositionally biased region" description="Basic residues" evidence="1">
    <location>
        <begin position="81"/>
        <end position="94"/>
    </location>
</feature>
<dbReference type="EMBL" id="MU801892">
    <property type="protein sequence ID" value="KAJ3990220.1"/>
    <property type="molecule type" value="Genomic_DNA"/>
</dbReference>
<feature type="domain" description="Myb-like" evidence="2">
    <location>
        <begin position="308"/>
        <end position="362"/>
    </location>
</feature>
<evidence type="ECO:0000313" key="4">
    <source>
        <dbReference type="EMBL" id="KAJ3990220.1"/>
    </source>
</evidence>
<gene>
    <name evidence="3" type="ORF">DFH05DRAFT_1494106</name>
    <name evidence="4" type="ORF">F5890DRAFT_709646</name>
</gene>
<feature type="compositionally biased region" description="Polar residues" evidence="1">
    <location>
        <begin position="95"/>
        <end position="119"/>
    </location>
</feature>
<dbReference type="AlphaFoldDB" id="A0A9W8NZS4"/>
<dbReference type="Proteomes" id="UP001163850">
    <property type="component" value="Unassembled WGS sequence"/>
</dbReference>
<comment type="caution">
    <text evidence="3">The sequence shown here is derived from an EMBL/GenBank/DDBJ whole genome shotgun (WGS) entry which is preliminary data.</text>
</comment>
<reference evidence="3 5" key="3">
    <citation type="journal article" date="2023" name="Proc. Natl. Acad. Sci. U.S.A.">
        <title>A global phylogenomic analysis of the shiitake genus Lentinula.</title>
        <authorList>
            <person name="Sierra-Patev S."/>
            <person name="Min B."/>
            <person name="Naranjo-Ortiz M."/>
            <person name="Looney B."/>
            <person name="Konkel Z."/>
            <person name="Slot J.C."/>
            <person name="Sakamoto Y."/>
            <person name="Steenwyk J.L."/>
            <person name="Rokas A."/>
            <person name="Carro J."/>
            <person name="Camarero S."/>
            <person name="Ferreira P."/>
            <person name="Molpeceres G."/>
            <person name="Ruiz-Duenas F.J."/>
            <person name="Serrano A."/>
            <person name="Henrissat B."/>
            <person name="Drula E."/>
            <person name="Hughes K.W."/>
            <person name="Mata J.L."/>
            <person name="Ishikawa N.K."/>
            <person name="Vargas-Isla R."/>
            <person name="Ushijima S."/>
            <person name="Smith C.A."/>
            <person name="Donoghue J."/>
            <person name="Ahrendt S."/>
            <person name="Andreopoulos W."/>
            <person name="He G."/>
            <person name="LaButti K."/>
            <person name="Lipzen A."/>
            <person name="Ng V."/>
            <person name="Riley R."/>
            <person name="Sandor L."/>
            <person name="Barry K."/>
            <person name="Martinez A.T."/>
            <person name="Xiao Y."/>
            <person name="Gibbons J.G."/>
            <person name="Terashima K."/>
            <person name="Grigoriev I.V."/>
            <person name="Hibbett D."/>
        </authorList>
    </citation>
    <scope>NUCLEOTIDE SEQUENCE [LARGE SCALE GENOMIC DNA]</scope>
    <source>
        <strain evidence="3 5">TFB7810</strain>
    </source>
</reference>
<feature type="region of interest" description="Disordered" evidence="1">
    <location>
        <begin position="1"/>
        <end position="123"/>
    </location>
</feature>
<dbReference type="CDD" id="cd00167">
    <property type="entry name" value="SANT"/>
    <property type="match status" value="1"/>
</dbReference>
<feature type="compositionally biased region" description="Low complexity" evidence="1">
    <location>
        <begin position="472"/>
        <end position="489"/>
    </location>
</feature>
<dbReference type="EMBL" id="JANVFU010000007">
    <property type="protein sequence ID" value="KAJ3744155.1"/>
    <property type="molecule type" value="Genomic_DNA"/>
</dbReference>
<sequence length="510" mass="55038">MDNPQYYQPLSHALINPPRSSSQSQFYKTPSMDQQAPSGEQHKVVESDDDDEGMVEEQLSRTSAPPSPKPQAALHEPEPRRRGRPKGSKNRRGRISSQTVKSSPPSHQQLHATGQGTNPPQLPEVTAQNQQYYEFQWRVLNLCAEFYGAAEELVKGTPALVIAQCYQMGPSSKVDPLSMLSEAKQNCDTLLANPSRLITSPPPPMYPVVPTFYPASVPPGPMTSSGIPAGAPTMISQPQTFVVPMGNHAYYGPPPSQYPTTSYYSYPYGHPGAYYTPAVAPPPAPPPATPTAPPPTPTVSITTSVTGNSGAWSDEEIERLKSLAEEKRTNSGEIDWDDITSHWGSTRTRHQILIRATQLGLKESSSVRGVKRRRETDSNGDPTSTTPTPTPTASASAVRNPSSTPSSTPVASPSLQNQQQPSNPNSKAPAPISTTSSTSANQPWPMPVVAANTSSPVIGSSASDHRVTSYYRPRLTDPSSRPSSSTGTSQLPTVHRYMYQPNGHHSENSK</sequence>
<feature type="compositionally biased region" description="Pro residues" evidence="1">
    <location>
        <begin position="282"/>
        <end position="297"/>
    </location>
</feature>
<organism evidence="3 5">
    <name type="scientific">Lentinula detonsa</name>
    <dbReference type="NCBI Taxonomy" id="2804962"/>
    <lineage>
        <taxon>Eukaryota</taxon>
        <taxon>Fungi</taxon>
        <taxon>Dikarya</taxon>
        <taxon>Basidiomycota</taxon>
        <taxon>Agaricomycotina</taxon>
        <taxon>Agaricomycetes</taxon>
        <taxon>Agaricomycetidae</taxon>
        <taxon>Agaricales</taxon>
        <taxon>Marasmiineae</taxon>
        <taxon>Omphalotaceae</taxon>
        <taxon>Lentinula</taxon>
    </lineage>
</organism>